<proteinExistence type="predicted"/>
<dbReference type="EMBL" id="AZMM01005420">
    <property type="protein sequence ID" value="ETJ40670.1"/>
    <property type="molecule type" value="Genomic_DNA"/>
</dbReference>
<feature type="non-terminal residue" evidence="2">
    <location>
        <position position="90"/>
    </location>
</feature>
<protein>
    <recommendedName>
        <fullName evidence="3">Integrase</fullName>
    </recommendedName>
</protein>
<keyword evidence="1" id="KW-0233">DNA recombination</keyword>
<dbReference type="InterPro" id="IPR013762">
    <property type="entry name" value="Integrase-like_cat_sf"/>
</dbReference>
<sequence>FQSLTGLRFGEMVALRTQDYDKENAEIDVNATLSNRGSFSDPAMRLPPKNVHSIRKVKLDARAVQIINHFITANQARRLWKSKFADLGYI</sequence>
<dbReference type="GO" id="GO:0006310">
    <property type="term" value="P:DNA recombination"/>
    <property type="evidence" value="ECO:0007669"/>
    <property type="project" value="UniProtKB-KW"/>
</dbReference>
<reference evidence="2" key="1">
    <citation type="submission" date="2013-12" db="EMBL/GenBank/DDBJ databases">
        <title>A Varibaculum cambriense genome reconstructed from a premature infant gut community with otherwise low bacterial novelty that shifts toward anaerobic metabolism during the third week of life.</title>
        <authorList>
            <person name="Brown C.T."/>
            <person name="Sharon I."/>
            <person name="Thomas B.C."/>
            <person name="Castelle C.J."/>
            <person name="Morowitz M.J."/>
            <person name="Banfield J.F."/>
        </authorList>
    </citation>
    <scope>NUCLEOTIDE SEQUENCE</scope>
</reference>
<evidence type="ECO:0008006" key="3">
    <source>
        <dbReference type="Google" id="ProtNLM"/>
    </source>
</evidence>
<organism evidence="2">
    <name type="scientific">human gut metagenome</name>
    <dbReference type="NCBI Taxonomy" id="408170"/>
    <lineage>
        <taxon>unclassified sequences</taxon>
        <taxon>metagenomes</taxon>
        <taxon>organismal metagenomes</taxon>
    </lineage>
</organism>
<dbReference type="GO" id="GO:0003677">
    <property type="term" value="F:DNA binding"/>
    <property type="evidence" value="ECO:0007669"/>
    <property type="project" value="InterPro"/>
</dbReference>
<dbReference type="AlphaFoldDB" id="W1YG23"/>
<dbReference type="Gene3D" id="1.10.443.10">
    <property type="entry name" value="Intergrase catalytic core"/>
    <property type="match status" value="1"/>
</dbReference>
<accession>W1YG23</accession>
<dbReference type="InterPro" id="IPR011010">
    <property type="entry name" value="DNA_brk_join_enz"/>
</dbReference>
<dbReference type="GO" id="GO:0015074">
    <property type="term" value="P:DNA integration"/>
    <property type="evidence" value="ECO:0007669"/>
    <property type="project" value="InterPro"/>
</dbReference>
<evidence type="ECO:0000256" key="1">
    <source>
        <dbReference type="ARBA" id="ARBA00023172"/>
    </source>
</evidence>
<comment type="caution">
    <text evidence="2">The sequence shown here is derived from an EMBL/GenBank/DDBJ whole genome shotgun (WGS) entry which is preliminary data.</text>
</comment>
<name>W1YG23_9ZZZZ</name>
<evidence type="ECO:0000313" key="2">
    <source>
        <dbReference type="EMBL" id="ETJ40670.1"/>
    </source>
</evidence>
<feature type="non-terminal residue" evidence="2">
    <location>
        <position position="1"/>
    </location>
</feature>
<gene>
    <name evidence="2" type="ORF">Q604_UNBC05420G0001</name>
</gene>
<dbReference type="SUPFAM" id="SSF56349">
    <property type="entry name" value="DNA breaking-rejoining enzymes"/>
    <property type="match status" value="1"/>
</dbReference>